<reference evidence="3" key="1">
    <citation type="submission" date="2021-03" db="UniProtKB">
        <authorList>
            <consortium name="EnsemblPlants"/>
        </authorList>
    </citation>
    <scope>IDENTIFICATION</scope>
</reference>
<keyword evidence="4" id="KW-1185">Reference proteome</keyword>
<dbReference type="InterPro" id="IPR052929">
    <property type="entry name" value="RNase_H-like_EbsB-rel"/>
</dbReference>
<dbReference type="SUPFAM" id="SSF53098">
    <property type="entry name" value="Ribonuclease H-like"/>
    <property type="match status" value="1"/>
</dbReference>
<accession>A0A803QSB3</accession>
<dbReference type="GO" id="GO:0004523">
    <property type="term" value="F:RNA-DNA hybrid ribonuclease activity"/>
    <property type="evidence" value="ECO:0007669"/>
    <property type="project" value="InterPro"/>
</dbReference>
<dbReference type="InterPro" id="IPR026960">
    <property type="entry name" value="RVT-Znf"/>
</dbReference>
<dbReference type="Pfam" id="PF13456">
    <property type="entry name" value="RVT_3"/>
    <property type="match status" value="1"/>
</dbReference>
<feature type="domain" description="RNase H type-1" evidence="1">
    <location>
        <begin position="405"/>
        <end position="525"/>
    </location>
</feature>
<sequence>MSVFLLTKEICSSLEGLMAKFWWKSQSKNVSKGVSWMSWRKLCRHKDAGGLGFRNLRDYNLSFLGKLGWWLLTNNNSLVAKVYKARYYPKGDFLTAELGPNPSFIWRSVLEAKSLLQMGVSRSIGDGKATSILADPWLPDLDNKFVTTYHPSLVGRTVDSLLQMERKAWDVEVINDIFNPHDSALILSIQMCDSRREDCWSWSKETSGIYSVRSAYKLLQRTNGDWPIAGVDSYWKKIWQLNVPAKVQHLLWRVIAGCLPTKIQLSNRHVHVDLTCPMCNLAPETASHVLFSCNFAHSCWNLSCASAAGVGEELFLDWFCDLLVHGSRAVAEDAAMLLWRIWTARNDQLWNNKSTTVLEVIQSARTNLGTWQNAQSNGSFPLLNVNFGNGKEHWTKPISTKLKINVDGAIFESENRFGFGFIRDSTGKFVQAVSGSRLGVVSPEIAEVVGMKEVLSWIKTMQVTDVEVETDSLVTVQAINGSVQIPSQFGLIVQDCRLLLSELQDVFISFVKRSVNRAAHCIARQSCFMSDCMFDEFSAPSNLLSIVRDDISSS</sequence>
<dbReference type="Pfam" id="PF13966">
    <property type="entry name" value="zf-RVT"/>
    <property type="match status" value="1"/>
</dbReference>
<dbReference type="AlphaFoldDB" id="A0A803QSB3"/>
<dbReference type="InterPro" id="IPR044730">
    <property type="entry name" value="RNase_H-like_dom_plant"/>
</dbReference>
<name>A0A803QSB3_CANSA</name>
<dbReference type="InterPro" id="IPR036397">
    <property type="entry name" value="RNaseH_sf"/>
</dbReference>
<proteinExistence type="predicted"/>
<evidence type="ECO:0000313" key="3">
    <source>
        <dbReference type="EnsemblPlants" id="cds.evm.model.ctgX36.2"/>
    </source>
</evidence>
<dbReference type="InterPro" id="IPR002156">
    <property type="entry name" value="RNaseH_domain"/>
</dbReference>
<organism evidence="3 4">
    <name type="scientific">Cannabis sativa</name>
    <name type="common">Hemp</name>
    <name type="synonym">Marijuana</name>
    <dbReference type="NCBI Taxonomy" id="3483"/>
    <lineage>
        <taxon>Eukaryota</taxon>
        <taxon>Viridiplantae</taxon>
        <taxon>Streptophyta</taxon>
        <taxon>Embryophyta</taxon>
        <taxon>Tracheophyta</taxon>
        <taxon>Spermatophyta</taxon>
        <taxon>Magnoliopsida</taxon>
        <taxon>eudicotyledons</taxon>
        <taxon>Gunneridae</taxon>
        <taxon>Pentapetalae</taxon>
        <taxon>rosids</taxon>
        <taxon>fabids</taxon>
        <taxon>Rosales</taxon>
        <taxon>Cannabaceae</taxon>
        <taxon>Cannabis</taxon>
    </lineage>
</organism>
<evidence type="ECO:0000259" key="2">
    <source>
        <dbReference type="Pfam" id="PF13966"/>
    </source>
</evidence>
<dbReference type="PANTHER" id="PTHR47074:SF11">
    <property type="entry name" value="REVERSE TRANSCRIPTASE-LIKE PROTEIN"/>
    <property type="match status" value="1"/>
</dbReference>
<dbReference type="Proteomes" id="UP000596661">
    <property type="component" value="Unassembled WGS sequence"/>
</dbReference>
<dbReference type="GO" id="GO:0003676">
    <property type="term" value="F:nucleic acid binding"/>
    <property type="evidence" value="ECO:0007669"/>
    <property type="project" value="InterPro"/>
</dbReference>
<dbReference type="Gramene" id="evm.model.ctgX36.2">
    <property type="protein sequence ID" value="cds.evm.model.ctgX36.2"/>
    <property type="gene ID" value="evm.TU.ctgX36.2"/>
</dbReference>
<evidence type="ECO:0008006" key="5">
    <source>
        <dbReference type="Google" id="ProtNLM"/>
    </source>
</evidence>
<protein>
    <recommendedName>
        <fullName evidence="5">RNase H type-1 domain-containing protein</fullName>
    </recommendedName>
</protein>
<dbReference type="CDD" id="cd06222">
    <property type="entry name" value="RNase_H_like"/>
    <property type="match status" value="1"/>
</dbReference>
<evidence type="ECO:0000259" key="1">
    <source>
        <dbReference type="Pfam" id="PF13456"/>
    </source>
</evidence>
<dbReference type="PANTHER" id="PTHR47074">
    <property type="entry name" value="BNAC02G40300D PROTEIN"/>
    <property type="match status" value="1"/>
</dbReference>
<feature type="domain" description="Reverse transcriptase zinc-binding" evidence="2">
    <location>
        <begin position="210"/>
        <end position="300"/>
    </location>
</feature>
<evidence type="ECO:0000313" key="4">
    <source>
        <dbReference type="Proteomes" id="UP000596661"/>
    </source>
</evidence>
<dbReference type="Gene3D" id="3.30.420.10">
    <property type="entry name" value="Ribonuclease H-like superfamily/Ribonuclease H"/>
    <property type="match status" value="1"/>
</dbReference>
<dbReference type="EnsemblPlants" id="evm.model.ctgX36.2">
    <property type="protein sequence ID" value="cds.evm.model.ctgX36.2"/>
    <property type="gene ID" value="evm.TU.ctgX36.2"/>
</dbReference>
<dbReference type="InterPro" id="IPR012337">
    <property type="entry name" value="RNaseH-like_sf"/>
</dbReference>